<feature type="transmembrane region" description="Helical" evidence="1">
    <location>
        <begin position="144"/>
        <end position="162"/>
    </location>
</feature>
<feature type="transmembrane region" description="Helical" evidence="1">
    <location>
        <begin position="169"/>
        <end position="188"/>
    </location>
</feature>
<feature type="transmembrane region" description="Helical" evidence="1">
    <location>
        <begin position="316"/>
        <end position="339"/>
    </location>
</feature>
<evidence type="ECO:0000259" key="2">
    <source>
        <dbReference type="Pfam" id="PF01970"/>
    </source>
</evidence>
<accession>A0ABX0V9U1</accession>
<sequence length="508" mass="53492">MDILTLLANGFATAFTPVNLFYCFVGVTVGTFIGVLPGVGAMLGIALLLPVTFYLPPETAIIMLAGIYYGGEYGGAITSILVNVPGSTSSAITTLDGYRMAKQGRAAVALFASAAASFIGGSIGIILMTVFSPAISRFALSLNSADYFAIMVLGLVAGALVARGSLVKGLIAVVIGTLFGMIGTDLSTGVQRYAFGVPELIGGLSVAVVAMALFGLPEIITATAEPKTDLSRFSLRLRDMMPTREDFRRSIVPAGRGSALGSILGILPGTGATIASFLSYTAEKRLSRTPERFGHGAIEGVVGPEAANNAAAQTSFIPTLAIGIPGTPTMALMLGALIIQGIQPGPDMMTLHADLFWALIASFWIGNVMLLILNIPLVGLWAKLANIPYRFLFPSIICLIAVGVYSSTLNTFDVYVVLAIGLFGFGMAITGFEAAPFLMGFILGPMMEENLRRAMQLGRGDPAVFFSRPVSLICLTIVLTALFIPAVRILRRRFARLPGLRNGRPGFR</sequence>
<feature type="transmembrane region" description="Helical" evidence="1">
    <location>
        <begin position="61"/>
        <end position="85"/>
    </location>
</feature>
<reference evidence="3 4" key="1">
    <citation type="submission" date="2020-03" db="EMBL/GenBank/DDBJ databases">
        <title>Genomic Encyclopedia of Type Strains, Phase IV (KMG-IV): sequencing the most valuable type-strain genomes for metagenomic binning, comparative biology and taxonomic classification.</title>
        <authorList>
            <person name="Goeker M."/>
        </authorList>
    </citation>
    <scope>NUCLEOTIDE SEQUENCE [LARGE SCALE GENOMIC DNA]</scope>
    <source>
        <strain evidence="3 4">DSM 103870</strain>
    </source>
</reference>
<evidence type="ECO:0000313" key="3">
    <source>
        <dbReference type="EMBL" id="NIJ59946.1"/>
    </source>
</evidence>
<feature type="transmembrane region" description="Helical" evidence="1">
    <location>
        <begin position="200"/>
        <end position="224"/>
    </location>
</feature>
<dbReference type="Proteomes" id="UP001429580">
    <property type="component" value="Unassembled WGS sequence"/>
</dbReference>
<comment type="caution">
    <text evidence="3">The sequence shown here is derived from an EMBL/GenBank/DDBJ whole genome shotgun (WGS) entry which is preliminary data.</text>
</comment>
<feature type="transmembrane region" description="Helical" evidence="1">
    <location>
        <begin position="106"/>
        <end position="132"/>
    </location>
</feature>
<feature type="transmembrane region" description="Helical" evidence="1">
    <location>
        <begin position="414"/>
        <end position="443"/>
    </location>
</feature>
<dbReference type="RefSeq" id="WP_166955849.1">
    <property type="nucleotide sequence ID" value="NZ_JAASQI010000011.1"/>
</dbReference>
<feature type="transmembrane region" description="Helical" evidence="1">
    <location>
        <begin position="387"/>
        <end position="407"/>
    </location>
</feature>
<keyword evidence="1" id="KW-1133">Transmembrane helix</keyword>
<dbReference type="Pfam" id="PF01970">
    <property type="entry name" value="TctA"/>
    <property type="match status" value="1"/>
</dbReference>
<protein>
    <submittedName>
        <fullName evidence="3">TctA family transporter</fullName>
    </submittedName>
</protein>
<feature type="transmembrane region" description="Helical" evidence="1">
    <location>
        <begin position="258"/>
        <end position="280"/>
    </location>
</feature>
<feature type="domain" description="DUF112" evidence="2">
    <location>
        <begin position="20"/>
        <end position="438"/>
    </location>
</feature>
<organism evidence="3 4">
    <name type="scientific">Pseudochelatococcus lubricantis</name>
    <dbReference type="NCBI Taxonomy" id="1538102"/>
    <lineage>
        <taxon>Bacteria</taxon>
        <taxon>Pseudomonadati</taxon>
        <taxon>Pseudomonadota</taxon>
        <taxon>Alphaproteobacteria</taxon>
        <taxon>Hyphomicrobiales</taxon>
        <taxon>Chelatococcaceae</taxon>
        <taxon>Pseudochelatococcus</taxon>
    </lineage>
</organism>
<feature type="transmembrane region" description="Helical" evidence="1">
    <location>
        <begin position="463"/>
        <end position="487"/>
    </location>
</feature>
<dbReference type="PANTHER" id="PTHR35342">
    <property type="entry name" value="TRICARBOXYLIC TRANSPORT PROTEIN"/>
    <property type="match status" value="1"/>
</dbReference>
<evidence type="ECO:0000313" key="4">
    <source>
        <dbReference type="Proteomes" id="UP001429580"/>
    </source>
</evidence>
<keyword evidence="4" id="KW-1185">Reference proteome</keyword>
<dbReference type="PANTHER" id="PTHR35342:SF5">
    <property type="entry name" value="TRICARBOXYLIC TRANSPORT PROTEIN"/>
    <property type="match status" value="1"/>
</dbReference>
<evidence type="ECO:0000256" key="1">
    <source>
        <dbReference type="SAM" id="Phobius"/>
    </source>
</evidence>
<keyword evidence="1" id="KW-0812">Transmembrane</keyword>
<feature type="transmembrane region" description="Helical" evidence="1">
    <location>
        <begin position="6"/>
        <end position="25"/>
    </location>
</feature>
<dbReference type="EMBL" id="JAASQI010000011">
    <property type="protein sequence ID" value="NIJ59946.1"/>
    <property type="molecule type" value="Genomic_DNA"/>
</dbReference>
<dbReference type="InterPro" id="IPR002823">
    <property type="entry name" value="DUF112_TM"/>
</dbReference>
<gene>
    <name evidence="3" type="ORF">FHS82_003807</name>
</gene>
<feature type="transmembrane region" description="Helical" evidence="1">
    <location>
        <begin position="32"/>
        <end position="55"/>
    </location>
</feature>
<proteinExistence type="predicted"/>
<keyword evidence="1" id="KW-0472">Membrane</keyword>
<feature type="transmembrane region" description="Helical" evidence="1">
    <location>
        <begin position="351"/>
        <end position="375"/>
    </location>
</feature>
<name>A0ABX0V9U1_9HYPH</name>